<dbReference type="AlphaFoldDB" id="A0AAF0ZZ25"/>
<protein>
    <submittedName>
        <fullName evidence="1">Uncharacterized protein</fullName>
    </submittedName>
</protein>
<name>A0AAF0ZZ25_SOLVR</name>
<dbReference type="Proteomes" id="UP001234989">
    <property type="component" value="Chromosome 11"/>
</dbReference>
<proteinExistence type="predicted"/>
<reference evidence="1" key="1">
    <citation type="submission" date="2023-08" db="EMBL/GenBank/DDBJ databases">
        <title>A de novo genome assembly of Solanum verrucosum Schlechtendal, a Mexican diploid species geographically isolated from the other diploid A-genome species in potato relatives.</title>
        <authorList>
            <person name="Hosaka K."/>
        </authorList>
    </citation>
    <scope>NUCLEOTIDE SEQUENCE</scope>
    <source>
        <tissue evidence="1">Young leaves</tissue>
    </source>
</reference>
<accession>A0AAF0ZZ25</accession>
<organism evidence="1 2">
    <name type="scientific">Solanum verrucosum</name>
    <dbReference type="NCBI Taxonomy" id="315347"/>
    <lineage>
        <taxon>Eukaryota</taxon>
        <taxon>Viridiplantae</taxon>
        <taxon>Streptophyta</taxon>
        <taxon>Embryophyta</taxon>
        <taxon>Tracheophyta</taxon>
        <taxon>Spermatophyta</taxon>
        <taxon>Magnoliopsida</taxon>
        <taxon>eudicotyledons</taxon>
        <taxon>Gunneridae</taxon>
        <taxon>Pentapetalae</taxon>
        <taxon>asterids</taxon>
        <taxon>lamiids</taxon>
        <taxon>Solanales</taxon>
        <taxon>Solanaceae</taxon>
        <taxon>Solanoideae</taxon>
        <taxon>Solaneae</taxon>
        <taxon>Solanum</taxon>
    </lineage>
</organism>
<evidence type="ECO:0000313" key="2">
    <source>
        <dbReference type="Proteomes" id="UP001234989"/>
    </source>
</evidence>
<dbReference type="EMBL" id="CP133622">
    <property type="protein sequence ID" value="WMV54918.1"/>
    <property type="molecule type" value="Genomic_DNA"/>
</dbReference>
<keyword evidence="2" id="KW-1185">Reference proteome</keyword>
<evidence type="ECO:0000313" key="1">
    <source>
        <dbReference type="EMBL" id="WMV54918.1"/>
    </source>
</evidence>
<sequence>MTRGRLLGGGSSDGSELLEECDRCLRPELLTIRPKSGTSKNCKNNPNLTACVLCDVACGVASPTCGHIRPRISKTVSFEVIGEYGLSCGRIYLVAHYIGVSRT</sequence>
<gene>
    <name evidence="1" type="ORF">MTR67_048303</name>
</gene>